<keyword evidence="2" id="KW-1133">Transmembrane helix</keyword>
<proteinExistence type="predicted"/>
<evidence type="ECO:0000256" key="2">
    <source>
        <dbReference type="SAM" id="Phobius"/>
    </source>
</evidence>
<feature type="transmembrane region" description="Helical" evidence="2">
    <location>
        <begin position="338"/>
        <end position="359"/>
    </location>
</feature>
<feature type="transmembrane region" description="Helical" evidence="2">
    <location>
        <begin position="236"/>
        <end position="254"/>
    </location>
</feature>
<name>A0A7S1W103_ALECA</name>
<feature type="transmembrane region" description="Helical" evidence="2">
    <location>
        <begin position="52"/>
        <end position="71"/>
    </location>
</feature>
<dbReference type="AlphaFoldDB" id="A0A7S1W103"/>
<accession>A0A7S1W103</accession>
<feature type="compositionally biased region" description="Basic and acidic residues" evidence="1">
    <location>
        <begin position="135"/>
        <end position="144"/>
    </location>
</feature>
<keyword evidence="2" id="KW-0812">Transmembrane</keyword>
<feature type="region of interest" description="Disordered" evidence="1">
    <location>
        <begin position="111"/>
        <end position="144"/>
    </location>
</feature>
<evidence type="ECO:0000256" key="1">
    <source>
        <dbReference type="SAM" id="MobiDB-lite"/>
    </source>
</evidence>
<keyword evidence="2" id="KW-0472">Membrane</keyword>
<feature type="region of interest" description="Disordered" evidence="1">
    <location>
        <begin position="161"/>
        <end position="180"/>
    </location>
</feature>
<protein>
    <submittedName>
        <fullName evidence="3">Uncharacterized protein</fullName>
    </submittedName>
</protein>
<sequence>MAQVLYRKNASFQPILPMSEIEDANKLVQQFLGISWGHLCPQFGFNHNLQHMLLFEALTSFCFLHLLLWAARSISSRFQRADRGALDKPVMENDASVQELEQFSTMIDRSLSSMTQSQSHAPPPTTRSAAPRTESGPRQERPKDLERLREEFRVKISEVREKWEGEREEEPPPAPQSPDEVDEFQVTAAIVVLYWALQAILCCVMLCSIGVSMMQISFGGVWPHYCLLSYAVSNSGMLPTGCLALLFLADWFLFEGVATLPVKDLEPVEPSYLPMEQASTSDSDVAQQRRPRRTAAEVRKHLEEVADMKPKFVLLCLPELGPLLLMVVTHTIPFIFMFLWLTILVLAAGYGVVIVVRMIIKQVTPTPRLRILQQTQVLMFLVYWFLTMYIHTSVQVMTRVYAGEWRHGGVFDSLWWHLVIDSEKLAHCPWFSVTWLVDFPLRWT</sequence>
<dbReference type="EMBL" id="HBGE01046071">
    <property type="protein sequence ID" value="CAD9142747.1"/>
    <property type="molecule type" value="Transcribed_RNA"/>
</dbReference>
<evidence type="ECO:0000313" key="3">
    <source>
        <dbReference type="EMBL" id="CAD9142747.1"/>
    </source>
</evidence>
<feature type="transmembrane region" description="Helical" evidence="2">
    <location>
        <begin position="192"/>
        <end position="216"/>
    </location>
</feature>
<reference evidence="3" key="1">
    <citation type="submission" date="2021-01" db="EMBL/GenBank/DDBJ databases">
        <authorList>
            <person name="Corre E."/>
            <person name="Pelletier E."/>
            <person name="Niang G."/>
            <person name="Scheremetjew M."/>
            <person name="Finn R."/>
            <person name="Kale V."/>
            <person name="Holt S."/>
            <person name="Cochrane G."/>
            <person name="Meng A."/>
            <person name="Brown T."/>
            <person name="Cohen L."/>
        </authorList>
    </citation>
    <scope>NUCLEOTIDE SEQUENCE</scope>
    <source>
        <strain evidence="3">OF101</strain>
    </source>
</reference>
<feature type="compositionally biased region" description="Polar residues" evidence="1">
    <location>
        <begin position="111"/>
        <end position="120"/>
    </location>
</feature>
<feature type="transmembrane region" description="Helical" evidence="2">
    <location>
        <begin position="312"/>
        <end position="332"/>
    </location>
</feature>
<organism evidence="3">
    <name type="scientific">Alexandrium catenella</name>
    <name type="common">Red tide dinoflagellate</name>
    <name type="synonym">Gonyaulax catenella</name>
    <dbReference type="NCBI Taxonomy" id="2925"/>
    <lineage>
        <taxon>Eukaryota</taxon>
        <taxon>Sar</taxon>
        <taxon>Alveolata</taxon>
        <taxon>Dinophyceae</taxon>
        <taxon>Gonyaulacales</taxon>
        <taxon>Pyrocystaceae</taxon>
        <taxon>Alexandrium</taxon>
    </lineage>
</organism>
<gene>
    <name evidence="3" type="ORF">ACAT0790_LOCUS27793</name>
</gene>